<reference evidence="2 3" key="1">
    <citation type="submission" date="2019-05" db="EMBL/GenBank/DDBJ databases">
        <title>Genome sequence of Klebsiella sp strain TOUT106.</title>
        <authorList>
            <person name="Rahi P."/>
            <person name="Chaudhari D."/>
        </authorList>
    </citation>
    <scope>NUCLEOTIDE SEQUENCE [LARGE SCALE GENOMIC DNA]</scope>
    <source>
        <strain evidence="2 3">TOUT106</strain>
    </source>
</reference>
<sequence length="84" mass="8821">MNYKNVLKTAFLFAPVALLILQTSARAAEVTKTSTCQKASPVVDKDGVPLPPIVEGESTHRLPAHDTSGYGGATVNCQPAAIKN</sequence>
<feature type="chain" id="PRO_5024301981" description="Secreted protein" evidence="1">
    <location>
        <begin position="28"/>
        <end position="84"/>
    </location>
</feature>
<name>A0A5R9LDA0_9ENTR</name>
<keyword evidence="1" id="KW-0732">Signal</keyword>
<feature type="signal peptide" evidence="1">
    <location>
        <begin position="1"/>
        <end position="27"/>
    </location>
</feature>
<protein>
    <recommendedName>
        <fullName evidence="4">Secreted protein</fullName>
    </recommendedName>
</protein>
<evidence type="ECO:0000313" key="3">
    <source>
        <dbReference type="Proteomes" id="UP000307430"/>
    </source>
</evidence>
<evidence type="ECO:0000256" key="1">
    <source>
        <dbReference type="SAM" id="SignalP"/>
    </source>
</evidence>
<evidence type="ECO:0008006" key="4">
    <source>
        <dbReference type="Google" id="ProtNLM"/>
    </source>
</evidence>
<evidence type="ECO:0000313" key="2">
    <source>
        <dbReference type="EMBL" id="TLV11528.1"/>
    </source>
</evidence>
<keyword evidence="3" id="KW-1185">Reference proteome</keyword>
<dbReference type="EMBL" id="VCHQ01000026">
    <property type="protein sequence ID" value="TLV11528.1"/>
    <property type="molecule type" value="Genomic_DNA"/>
</dbReference>
<accession>A0A5R9LDA0</accession>
<dbReference type="AlphaFoldDB" id="A0A5R9LDA0"/>
<proteinExistence type="predicted"/>
<dbReference type="RefSeq" id="WP_138362194.1">
    <property type="nucleotide sequence ID" value="NZ_JBCIVH010000013.1"/>
</dbReference>
<comment type="caution">
    <text evidence="2">The sequence shown here is derived from an EMBL/GenBank/DDBJ whole genome shotgun (WGS) entry which is preliminary data.</text>
</comment>
<dbReference type="Proteomes" id="UP000307430">
    <property type="component" value="Unassembled WGS sequence"/>
</dbReference>
<gene>
    <name evidence="2" type="ORF">FE839_18220</name>
</gene>
<organism evidence="2 3">
    <name type="scientific">Klebsiella indica</name>
    <dbReference type="NCBI Taxonomy" id="2582917"/>
    <lineage>
        <taxon>Bacteria</taxon>
        <taxon>Pseudomonadati</taxon>
        <taxon>Pseudomonadota</taxon>
        <taxon>Gammaproteobacteria</taxon>
        <taxon>Enterobacterales</taxon>
        <taxon>Enterobacteriaceae</taxon>
        <taxon>Klebsiella/Raoultella group</taxon>
        <taxon>Klebsiella</taxon>
    </lineage>
</organism>